<dbReference type="Proteomes" id="UP001567538">
    <property type="component" value="Unassembled WGS sequence"/>
</dbReference>
<dbReference type="Pfam" id="PF04640">
    <property type="entry name" value="PLATZ"/>
    <property type="match status" value="1"/>
</dbReference>
<reference evidence="1 2" key="1">
    <citation type="submission" date="2024-06" db="EMBL/GenBank/DDBJ databases">
        <title>A chromosome level genome sequence of Diviner's sage (Salvia divinorum).</title>
        <authorList>
            <person name="Ford S.A."/>
            <person name="Ro D.-K."/>
            <person name="Ness R.W."/>
            <person name="Phillips M.A."/>
        </authorList>
    </citation>
    <scope>NUCLEOTIDE SEQUENCE [LARGE SCALE GENOMIC DNA]</scope>
    <source>
        <strain evidence="1">SAF-2024a</strain>
        <tissue evidence="1">Leaf</tissue>
    </source>
</reference>
<keyword evidence="2" id="KW-1185">Reference proteome</keyword>
<proteinExistence type="predicted"/>
<name>A0ABD1G0F0_SALDI</name>
<dbReference type="InterPro" id="IPR006734">
    <property type="entry name" value="PLATZ"/>
</dbReference>
<evidence type="ECO:0000313" key="2">
    <source>
        <dbReference type="Proteomes" id="UP001567538"/>
    </source>
</evidence>
<sequence length="151" mass="16950">MIRDITALQPYTINSAKVILLNQREQSRSCKGSSANSCFTCHRILQDPFHFCSLSGKVDYMVYQGGDVSEILYKIDFAISRSGDLRVDVADGGAATPPQVHFTKVLITERVIPDRRREDFSCNLSAAEEKGRPKGLHFLDKNEIMIKENVV</sequence>
<gene>
    <name evidence="1" type="ORF">AAHA92_30055</name>
</gene>
<dbReference type="EMBL" id="JBEAFC010000011">
    <property type="protein sequence ID" value="KAL1537556.1"/>
    <property type="molecule type" value="Genomic_DNA"/>
</dbReference>
<dbReference type="PANTHER" id="PTHR31065:SF46">
    <property type="entry name" value="PLATZ TRANSCRIPTION FACTOR FAMILY PROTEIN-RELATED"/>
    <property type="match status" value="1"/>
</dbReference>
<accession>A0ABD1G0F0</accession>
<evidence type="ECO:0000313" key="1">
    <source>
        <dbReference type="EMBL" id="KAL1537556.1"/>
    </source>
</evidence>
<organism evidence="1 2">
    <name type="scientific">Salvia divinorum</name>
    <name type="common">Maria pastora</name>
    <name type="synonym">Diviner's sage</name>
    <dbReference type="NCBI Taxonomy" id="28513"/>
    <lineage>
        <taxon>Eukaryota</taxon>
        <taxon>Viridiplantae</taxon>
        <taxon>Streptophyta</taxon>
        <taxon>Embryophyta</taxon>
        <taxon>Tracheophyta</taxon>
        <taxon>Spermatophyta</taxon>
        <taxon>Magnoliopsida</taxon>
        <taxon>eudicotyledons</taxon>
        <taxon>Gunneridae</taxon>
        <taxon>Pentapetalae</taxon>
        <taxon>asterids</taxon>
        <taxon>lamiids</taxon>
        <taxon>Lamiales</taxon>
        <taxon>Lamiaceae</taxon>
        <taxon>Nepetoideae</taxon>
        <taxon>Mentheae</taxon>
        <taxon>Salviinae</taxon>
        <taxon>Salvia</taxon>
        <taxon>Salvia subgen. Calosphace</taxon>
    </lineage>
</organism>
<dbReference type="PANTHER" id="PTHR31065">
    <property type="entry name" value="PLATZ TRANSCRIPTION FACTOR FAMILY PROTEIN"/>
    <property type="match status" value="1"/>
</dbReference>
<comment type="caution">
    <text evidence="1">The sequence shown here is derived from an EMBL/GenBank/DDBJ whole genome shotgun (WGS) entry which is preliminary data.</text>
</comment>
<protein>
    <submittedName>
        <fullName evidence="1">PLATZ transcription factor family protein</fullName>
    </submittedName>
</protein>
<dbReference type="AlphaFoldDB" id="A0ABD1G0F0"/>